<reference evidence="2" key="1">
    <citation type="submission" date="2021-12" db="EMBL/GenBank/DDBJ databases">
        <authorList>
            <person name="Martin H S."/>
        </authorList>
    </citation>
    <scope>NUCLEOTIDE SEQUENCE</scope>
</reference>
<organism evidence="2 3">
    <name type="scientific">Brenthis ino</name>
    <name type="common">lesser marbled fritillary</name>
    <dbReference type="NCBI Taxonomy" id="405034"/>
    <lineage>
        <taxon>Eukaryota</taxon>
        <taxon>Metazoa</taxon>
        <taxon>Ecdysozoa</taxon>
        <taxon>Arthropoda</taxon>
        <taxon>Hexapoda</taxon>
        <taxon>Insecta</taxon>
        <taxon>Pterygota</taxon>
        <taxon>Neoptera</taxon>
        <taxon>Endopterygota</taxon>
        <taxon>Lepidoptera</taxon>
        <taxon>Glossata</taxon>
        <taxon>Ditrysia</taxon>
        <taxon>Papilionoidea</taxon>
        <taxon>Nymphalidae</taxon>
        <taxon>Heliconiinae</taxon>
        <taxon>Argynnini</taxon>
        <taxon>Brenthis</taxon>
    </lineage>
</organism>
<keyword evidence="3" id="KW-1185">Reference proteome</keyword>
<accession>A0A8J9YK92</accession>
<name>A0A8J9YK92_9NEOP</name>
<dbReference type="AlphaFoldDB" id="A0A8J9YK92"/>
<sequence>MDSKMEILEFITGQLSMGSLPLDHELINNIQEFVASNEGERSDRAWLAVLARVRCAAPARAAPARAAVPRPRVLWRLDAMLDQYEDAIRQFFNIPNPSTRDIDEFFEYLGSKVETDTDARDRIRPFFPALVDLQPRSAAAMFSESWCDSVASILKLVRVNKRLDFCESLLESGRLRDEAATIYLKDLSVSRPKDVKSILVKNQGIIRPEDALRIVREVGVKDAEPACLEATGDQAGALEALLGLIASTDDEEDRTELINEASSLCLRVGPTVPAEVAAELWTRLLRSVAAVPPALLFEAIQYLPLEELVVRSCRSVAVAGAVVRGGAARRAAWRGAAAVARREAHEALARALVAARRALAVRGACGGCGRALAAPGVAGVRTAHCARAFHTDCAVEATCACGRRAPADALALAPAPPRRDPPPAPHDLLLLAPPRPDLEGVV</sequence>
<protein>
    <submittedName>
        <fullName evidence="2">Uncharacterized protein</fullName>
    </submittedName>
</protein>
<proteinExistence type="predicted"/>
<gene>
    <name evidence="2" type="ORF">BINO364_LOCUS14835</name>
</gene>
<feature type="region of interest" description="Disordered" evidence="1">
    <location>
        <begin position="413"/>
        <end position="442"/>
    </location>
</feature>
<dbReference type="Proteomes" id="UP000838878">
    <property type="component" value="Chromosome 8"/>
</dbReference>
<dbReference type="OrthoDB" id="289913at2759"/>
<evidence type="ECO:0000313" key="3">
    <source>
        <dbReference type="Proteomes" id="UP000838878"/>
    </source>
</evidence>
<evidence type="ECO:0000313" key="2">
    <source>
        <dbReference type="EMBL" id="CAH0729780.1"/>
    </source>
</evidence>
<feature type="non-terminal residue" evidence="2">
    <location>
        <position position="442"/>
    </location>
</feature>
<evidence type="ECO:0000256" key="1">
    <source>
        <dbReference type="SAM" id="MobiDB-lite"/>
    </source>
</evidence>
<dbReference type="EMBL" id="OV170228">
    <property type="protein sequence ID" value="CAH0729780.1"/>
    <property type="molecule type" value="Genomic_DNA"/>
</dbReference>